<sequence>MLAQAYAFSSSYRTEEDDPLMVDYMDYSTQLSCGYEAFEVRNAAQGFGVDAFRAAMEHMLDLAQYIADLIEAAPDLELMAPVSLTAVCFRIRGATEAAHTAVLAALIEEGTALLGPARLDGRHGIRARVTNHRTTRDDIELILTRLSDIARHHREPVGGDMGDAMEVAL</sequence>
<name>A0ABN1XGQ6_9ACTN</name>
<evidence type="ECO:0000256" key="3">
    <source>
        <dbReference type="ARBA" id="ARBA00022898"/>
    </source>
</evidence>
<evidence type="ECO:0000256" key="1">
    <source>
        <dbReference type="ARBA" id="ARBA00001933"/>
    </source>
</evidence>
<proteinExistence type="predicted"/>
<evidence type="ECO:0008006" key="6">
    <source>
        <dbReference type="Google" id="ProtNLM"/>
    </source>
</evidence>
<dbReference type="Gene3D" id="3.90.1150.170">
    <property type="match status" value="1"/>
</dbReference>
<comment type="cofactor">
    <cofactor evidence="1">
        <name>pyridoxal 5'-phosphate</name>
        <dbReference type="ChEBI" id="CHEBI:597326"/>
    </cofactor>
</comment>
<dbReference type="PANTHER" id="PTHR11999">
    <property type="entry name" value="GROUP II PYRIDOXAL-5-PHOSPHATE DECARBOXYLASE"/>
    <property type="match status" value="1"/>
</dbReference>
<accession>A0ABN1XGQ6</accession>
<dbReference type="InterPro" id="IPR002129">
    <property type="entry name" value="PyrdxlP-dep_de-COase"/>
</dbReference>
<keyword evidence="5" id="KW-1185">Reference proteome</keyword>
<gene>
    <name evidence="4" type="ORF">GCM10009579_86380</name>
</gene>
<keyword evidence="2" id="KW-0210">Decarboxylase</keyword>
<dbReference type="SUPFAM" id="SSF53383">
    <property type="entry name" value="PLP-dependent transferases"/>
    <property type="match status" value="1"/>
</dbReference>
<dbReference type="EMBL" id="BAAAIH010000098">
    <property type="protein sequence ID" value="GAA1303554.1"/>
    <property type="molecule type" value="Genomic_DNA"/>
</dbReference>
<evidence type="ECO:0000313" key="5">
    <source>
        <dbReference type="Proteomes" id="UP001500282"/>
    </source>
</evidence>
<organism evidence="4 5">
    <name type="scientific">Streptomyces javensis</name>
    <dbReference type="NCBI Taxonomy" id="114698"/>
    <lineage>
        <taxon>Bacteria</taxon>
        <taxon>Bacillati</taxon>
        <taxon>Actinomycetota</taxon>
        <taxon>Actinomycetes</taxon>
        <taxon>Kitasatosporales</taxon>
        <taxon>Streptomycetaceae</taxon>
        <taxon>Streptomyces</taxon>
        <taxon>Streptomyces violaceusniger group</taxon>
    </lineage>
</organism>
<dbReference type="Proteomes" id="UP001500282">
    <property type="component" value="Unassembled WGS sequence"/>
</dbReference>
<dbReference type="PANTHER" id="PTHR11999:SF70">
    <property type="entry name" value="MIP05841P"/>
    <property type="match status" value="1"/>
</dbReference>
<reference evidence="4 5" key="1">
    <citation type="journal article" date="2019" name="Int. J. Syst. Evol. Microbiol.">
        <title>The Global Catalogue of Microorganisms (GCM) 10K type strain sequencing project: providing services to taxonomists for standard genome sequencing and annotation.</title>
        <authorList>
            <consortium name="The Broad Institute Genomics Platform"/>
            <consortium name="The Broad Institute Genome Sequencing Center for Infectious Disease"/>
            <person name="Wu L."/>
            <person name="Ma J."/>
        </authorList>
    </citation>
    <scope>NUCLEOTIDE SEQUENCE [LARGE SCALE GENOMIC DNA]</scope>
    <source>
        <strain evidence="4 5">JCM 11448</strain>
    </source>
</reference>
<evidence type="ECO:0000256" key="2">
    <source>
        <dbReference type="ARBA" id="ARBA00022793"/>
    </source>
</evidence>
<dbReference type="InterPro" id="IPR010977">
    <property type="entry name" value="Aromatic_deC"/>
</dbReference>
<keyword evidence="3" id="KW-0663">Pyridoxal phosphate</keyword>
<evidence type="ECO:0000313" key="4">
    <source>
        <dbReference type="EMBL" id="GAA1303554.1"/>
    </source>
</evidence>
<dbReference type="Pfam" id="PF00282">
    <property type="entry name" value="Pyridoxal_deC"/>
    <property type="match status" value="1"/>
</dbReference>
<comment type="caution">
    <text evidence="4">The sequence shown here is derived from an EMBL/GenBank/DDBJ whole genome shotgun (WGS) entry which is preliminary data.</text>
</comment>
<dbReference type="InterPro" id="IPR015424">
    <property type="entry name" value="PyrdxlP-dep_Trfase"/>
</dbReference>
<protein>
    <recommendedName>
        <fullName evidence="6">Amino acid decarboxylase</fullName>
    </recommendedName>
</protein>
<keyword evidence="2" id="KW-0456">Lyase</keyword>